<dbReference type="EMBL" id="GG749427">
    <property type="protein sequence ID" value="EGE81597.1"/>
    <property type="molecule type" value="Genomic_DNA"/>
</dbReference>
<feature type="region of interest" description="Disordered" evidence="1">
    <location>
        <begin position="1"/>
        <end position="43"/>
    </location>
</feature>
<accession>F2TED4</accession>
<protein>
    <submittedName>
        <fullName evidence="2">Uncharacterized protein</fullName>
    </submittedName>
</protein>
<proteinExistence type="predicted"/>
<evidence type="ECO:0000313" key="2">
    <source>
        <dbReference type="EMBL" id="EGE81597.1"/>
    </source>
</evidence>
<dbReference type="Proteomes" id="UP000007802">
    <property type="component" value="Unassembled WGS sequence"/>
</dbReference>
<gene>
    <name evidence="2" type="ORF">BDDG_04540</name>
</gene>
<dbReference type="AlphaFoldDB" id="F2TED4"/>
<sequence length="306" mass="33762">MRAVQNARENHALLPLSSGLNTTAAASTTPSTATRTRPPCSKIGKTRTTLATEEQKLRDMPADILFPGDVFNSSVGGQFWGMRPYMRARSAFIHALLDVDSRESVQMQLEHARDMLRLSRSDNVGIRSAMPGAMLQLGMDPECYDFLKWYENDGPAGRLRLGGYGAAVPGREGCGCLRGCWVRMLLDLKDLHMQSTSAAGAVMADARQLRSSIIANNAEILHRGDHTAAVALVEGQVKELYRAIHSSNKHFLEVLLEPEEHLHAMPGMYSPGTLSEVQVMLRYIYPAWAMTPGELELAEDLTKRKP</sequence>
<dbReference type="HOGENOM" id="CLU_041470_2_0_1"/>
<reference evidence="2" key="1">
    <citation type="submission" date="2010-03" db="EMBL/GenBank/DDBJ databases">
        <title>Annotation of Blastomyces dermatitidis strain ATCC 18188.</title>
        <authorList>
            <consortium name="The Broad Institute Genome Sequencing Platform"/>
            <consortium name="Broad Institute Genome Sequencing Center for Infectious Disease."/>
            <person name="Cuomo C."/>
            <person name="Klein B."/>
            <person name="Sullivan T."/>
            <person name="Heitman J."/>
            <person name="Young S."/>
            <person name="Zeng Q."/>
            <person name="Gargeya S."/>
            <person name="Alvarado L."/>
            <person name="Berlin A.M."/>
            <person name="Chapman S.B."/>
            <person name="Chen Z."/>
            <person name="Freedman E."/>
            <person name="Gellesch M."/>
            <person name="Goldberg J."/>
            <person name="Griggs A."/>
            <person name="Gujja S."/>
            <person name="Heilman E."/>
            <person name="Heiman D."/>
            <person name="Howarth C."/>
            <person name="Mehta T."/>
            <person name="Neiman D."/>
            <person name="Pearson M."/>
            <person name="Roberts A."/>
            <person name="Saif S."/>
            <person name="Shea T."/>
            <person name="Shenoy N."/>
            <person name="Sisk P."/>
            <person name="Stolte C."/>
            <person name="Sykes S."/>
            <person name="White J."/>
            <person name="Yandava C."/>
            <person name="Haas B."/>
            <person name="Nusbaum C."/>
            <person name="Birren B."/>
        </authorList>
    </citation>
    <scope>NUCLEOTIDE SEQUENCE [LARGE SCALE GENOMIC DNA]</scope>
    <source>
        <strain evidence="2">ATCC 18188</strain>
    </source>
</reference>
<evidence type="ECO:0000256" key="1">
    <source>
        <dbReference type="SAM" id="MobiDB-lite"/>
    </source>
</evidence>
<dbReference type="OrthoDB" id="5952526at2759"/>
<feature type="compositionally biased region" description="Low complexity" evidence="1">
    <location>
        <begin position="22"/>
        <end position="39"/>
    </location>
</feature>
<name>F2TED4_AJEDA</name>
<organism evidence="2">
    <name type="scientific">Ajellomyces dermatitidis (strain ATCC 18188 / CBS 674.68)</name>
    <name type="common">Blastomyces dermatitidis</name>
    <dbReference type="NCBI Taxonomy" id="653446"/>
    <lineage>
        <taxon>Eukaryota</taxon>
        <taxon>Fungi</taxon>
        <taxon>Dikarya</taxon>
        <taxon>Ascomycota</taxon>
        <taxon>Pezizomycotina</taxon>
        <taxon>Eurotiomycetes</taxon>
        <taxon>Eurotiomycetidae</taxon>
        <taxon>Onygenales</taxon>
        <taxon>Ajellomycetaceae</taxon>
        <taxon>Blastomyces</taxon>
    </lineage>
</organism>